<dbReference type="InterPro" id="IPR019058">
    <property type="entry name" value="Restrct_endonuc_II_HaeII"/>
</dbReference>
<evidence type="ECO:0000313" key="1">
    <source>
        <dbReference type="EMBL" id="KKU12534.1"/>
    </source>
</evidence>
<dbReference type="Proteomes" id="UP000034909">
    <property type="component" value="Unassembled WGS sequence"/>
</dbReference>
<reference evidence="1 2" key="1">
    <citation type="journal article" date="2015" name="Nature">
        <title>rRNA introns, odd ribosomes, and small enigmatic genomes across a large radiation of phyla.</title>
        <authorList>
            <person name="Brown C.T."/>
            <person name="Hug L.A."/>
            <person name="Thomas B.C."/>
            <person name="Sharon I."/>
            <person name="Castelle C.J."/>
            <person name="Singh A."/>
            <person name="Wilkins M.J."/>
            <person name="Williams K.H."/>
            <person name="Banfield J.F."/>
        </authorList>
    </citation>
    <scope>NUCLEOTIDE SEQUENCE [LARGE SCALE GENOMIC DNA]</scope>
</reference>
<comment type="caution">
    <text evidence="1">The sequence shown here is derived from an EMBL/GenBank/DDBJ whole genome shotgun (WGS) entry which is preliminary data.</text>
</comment>
<sequence length="320" mass="36356">YYHRTQKGLNLKNLETYRNISKRWRDEVSIRLVGRKSTSSQKYQDNVFEQNAMPPNLLAALGEANKNGGGFIEAYIYKSLRVKLGSVHKVRKYIKNSTEDAFSIQGLVDRFVKTPGLRRSIDKMYEIGVHGLFATIVRALQAQITLEIKNEDKDILIDFERFIKMVLGINAKQTKLILPAALYRVGVTNAADRGLDMWANFGAAVQVKHLTLTPETVEEIAENIAADRIVIVCLDAEKKSIESLLKQVGWGERIQGIITLNDLDEWYRLCLNKKYRDRLGGTLLKDLLREFDAEFPSSAEITPFLRERGYDKMALAGNGK</sequence>
<proteinExistence type="predicted"/>
<organism evidence="1 2">
    <name type="scientific">Candidatus Azambacteria bacterium GW2011_GWC2_45_7b</name>
    <dbReference type="NCBI Taxonomy" id="1618621"/>
    <lineage>
        <taxon>Bacteria</taxon>
        <taxon>Candidatus Azamiibacteriota</taxon>
    </lineage>
</organism>
<keyword evidence="1" id="KW-0808">Transferase</keyword>
<dbReference type="EMBL" id="LCLF01000020">
    <property type="protein sequence ID" value="KKU12534.1"/>
    <property type="molecule type" value="Genomic_DNA"/>
</dbReference>
<accession>A0A837IL50</accession>
<dbReference type="GO" id="GO:0032259">
    <property type="term" value="P:methylation"/>
    <property type="evidence" value="ECO:0007669"/>
    <property type="project" value="UniProtKB-KW"/>
</dbReference>
<dbReference type="AlphaFoldDB" id="A0A837IL50"/>
<evidence type="ECO:0000313" key="2">
    <source>
        <dbReference type="Proteomes" id="UP000034909"/>
    </source>
</evidence>
<name>A0A837IL50_9BACT</name>
<dbReference type="GO" id="GO:0008168">
    <property type="term" value="F:methyltransferase activity"/>
    <property type="evidence" value="ECO:0007669"/>
    <property type="project" value="UniProtKB-KW"/>
</dbReference>
<gene>
    <name evidence="1" type="ORF">UX18_C0020G0009</name>
</gene>
<keyword evidence="1" id="KW-0489">Methyltransferase</keyword>
<feature type="non-terminal residue" evidence="1">
    <location>
        <position position="1"/>
    </location>
</feature>
<dbReference type="Pfam" id="PF09554">
    <property type="entry name" value="RE_HaeII"/>
    <property type="match status" value="1"/>
</dbReference>
<protein>
    <submittedName>
        <fullName evidence="1">Cytosine-specific methyltransferase</fullName>
    </submittedName>
</protein>